<name>A0A2L0ELG8_SORCE</name>
<dbReference type="InterPro" id="IPR014710">
    <property type="entry name" value="RmlC-like_jellyroll"/>
</dbReference>
<evidence type="ECO:0000313" key="2">
    <source>
        <dbReference type="EMBL" id="AUX40102.1"/>
    </source>
</evidence>
<dbReference type="RefSeq" id="WP_104977961.1">
    <property type="nucleotide sequence ID" value="NZ_CP012673.1"/>
</dbReference>
<dbReference type="Proteomes" id="UP000238348">
    <property type="component" value="Chromosome"/>
</dbReference>
<feature type="region of interest" description="Disordered" evidence="1">
    <location>
        <begin position="349"/>
        <end position="372"/>
    </location>
</feature>
<evidence type="ECO:0000313" key="3">
    <source>
        <dbReference type="Proteomes" id="UP000238348"/>
    </source>
</evidence>
<gene>
    <name evidence="2" type="ORF">SOCE26_014990</name>
</gene>
<dbReference type="SUPFAM" id="SSF51182">
    <property type="entry name" value="RmlC-like cupins"/>
    <property type="match status" value="1"/>
</dbReference>
<dbReference type="InterPro" id="IPR011051">
    <property type="entry name" value="RmlC_Cupin_sf"/>
</dbReference>
<protein>
    <recommendedName>
        <fullName evidence="4">Cupin</fullName>
    </recommendedName>
</protein>
<dbReference type="Gene3D" id="2.60.120.10">
    <property type="entry name" value="Jelly Rolls"/>
    <property type="match status" value="1"/>
</dbReference>
<dbReference type="AlphaFoldDB" id="A0A2L0ELG8"/>
<dbReference type="InterPro" id="IPR016084">
    <property type="entry name" value="Haem_Oase-like_multi-hlx"/>
</dbReference>
<dbReference type="OrthoDB" id="9791297at2"/>
<organism evidence="2 3">
    <name type="scientific">Sorangium cellulosum</name>
    <name type="common">Polyangium cellulosum</name>
    <dbReference type="NCBI Taxonomy" id="56"/>
    <lineage>
        <taxon>Bacteria</taxon>
        <taxon>Pseudomonadati</taxon>
        <taxon>Myxococcota</taxon>
        <taxon>Polyangia</taxon>
        <taxon>Polyangiales</taxon>
        <taxon>Polyangiaceae</taxon>
        <taxon>Sorangium</taxon>
    </lineage>
</organism>
<dbReference type="EMBL" id="CP012673">
    <property type="protein sequence ID" value="AUX40102.1"/>
    <property type="molecule type" value="Genomic_DNA"/>
</dbReference>
<reference evidence="2 3" key="1">
    <citation type="submission" date="2015-09" db="EMBL/GenBank/DDBJ databases">
        <title>Sorangium comparison.</title>
        <authorList>
            <person name="Zaburannyi N."/>
            <person name="Bunk B."/>
            <person name="Overmann J."/>
            <person name="Mueller R."/>
        </authorList>
    </citation>
    <scope>NUCLEOTIDE SEQUENCE [LARGE SCALE GENOMIC DNA]</scope>
    <source>
        <strain evidence="2 3">So ce26</strain>
    </source>
</reference>
<dbReference type="Gene3D" id="1.20.910.10">
    <property type="entry name" value="Heme oxygenase-like"/>
    <property type="match status" value="1"/>
</dbReference>
<evidence type="ECO:0000256" key="1">
    <source>
        <dbReference type="SAM" id="MobiDB-lite"/>
    </source>
</evidence>
<sequence>MRVINTANIPAIESLKSDERALLGLFKDFRNHAEISEFLPESCRLSLRWVRLQAAQTLEPQQLPVRGMVIVTDGSGDLLGGVPSRVHAGDIVLIPPGALHGLIGGSPAGLSAISVHFEGEGARWDTPCLCAASESGGLPDAPSRAVSPLDHLVEENEAHAREFLQNPLMQLVRSGVDLSDDVKLRMLGALQIWSDAFQRVLCARIVFESHPRAKKIAEDHLLDEVGHNRRLARMHGSSRHPSWDRGIAAASSWFVEKMGSASTEERAVLVHFVIERCADLLLTASQRVFPGADYFSIHAQVDADHFQLGYDLLKTFPRLDLPALRAALTEGWQMMNMLCHRISDIAVGAPPHHAPPHHAPPPPSPRAGTWPS</sequence>
<evidence type="ECO:0008006" key="4">
    <source>
        <dbReference type="Google" id="ProtNLM"/>
    </source>
</evidence>
<proteinExistence type="predicted"/>
<accession>A0A2L0ELG8</accession>